<organism evidence="1 2">
    <name type="scientific">Aquimarina gracilis</name>
    <dbReference type="NCBI Taxonomy" id="874422"/>
    <lineage>
        <taxon>Bacteria</taxon>
        <taxon>Pseudomonadati</taxon>
        <taxon>Bacteroidota</taxon>
        <taxon>Flavobacteriia</taxon>
        <taxon>Flavobacteriales</taxon>
        <taxon>Flavobacteriaceae</taxon>
        <taxon>Aquimarina</taxon>
    </lineage>
</organism>
<evidence type="ECO:0008006" key="3">
    <source>
        <dbReference type="Google" id="ProtNLM"/>
    </source>
</evidence>
<dbReference type="RefSeq" id="WP_324180033.1">
    <property type="nucleotide sequence ID" value="NZ_BAABAW010000006.1"/>
</dbReference>
<reference evidence="1 2" key="1">
    <citation type="journal article" date="2013" name="Int. J. Syst. Evol. Microbiol.">
        <title>Aquimarina gracilis sp. nov., isolated from the gut microflora of a mussel, Mytilus coruscus, and emended description of Aquimarina spongiae.</title>
        <authorList>
            <person name="Park S.C."/>
            <person name="Choe H.N."/>
            <person name="Baik K.S."/>
            <person name="Seong C.N."/>
        </authorList>
    </citation>
    <scope>NUCLEOTIDE SEQUENCE [LARGE SCALE GENOMIC DNA]</scope>
    <source>
        <strain evidence="1 2">PSC32</strain>
    </source>
</reference>
<evidence type="ECO:0000313" key="2">
    <source>
        <dbReference type="Proteomes" id="UP001327027"/>
    </source>
</evidence>
<protein>
    <recommendedName>
        <fullName evidence="3">XRE family transcriptional regulator</fullName>
    </recommendedName>
</protein>
<dbReference type="EMBL" id="JAYKLX010000005">
    <property type="protein sequence ID" value="MEB3346003.1"/>
    <property type="molecule type" value="Genomic_DNA"/>
</dbReference>
<proteinExistence type="predicted"/>
<keyword evidence="2" id="KW-1185">Reference proteome</keyword>
<gene>
    <name evidence="1" type="ORF">U6A24_11055</name>
</gene>
<sequence>MIKIVRELRISSNISIREIYVNLYMSEEILNNIESGKHPPALQIFLTSGNDPR</sequence>
<accession>A0ABU5ZVX3</accession>
<dbReference type="Proteomes" id="UP001327027">
    <property type="component" value="Unassembled WGS sequence"/>
</dbReference>
<comment type="caution">
    <text evidence="1">The sequence shown here is derived from an EMBL/GenBank/DDBJ whole genome shotgun (WGS) entry which is preliminary data.</text>
</comment>
<evidence type="ECO:0000313" key="1">
    <source>
        <dbReference type="EMBL" id="MEB3346003.1"/>
    </source>
</evidence>
<name>A0ABU5ZVX3_9FLAO</name>